<accession>A0AAN6WDY9</accession>
<evidence type="ECO:0000256" key="2">
    <source>
        <dbReference type="SAM" id="MobiDB-lite"/>
    </source>
</evidence>
<reference evidence="3" key="1">
    <citation type="journal article" date="2023" name="Mol. Phylogenet. Evol.">
        <title>Genome-scale phylogeny and comparative genomics of the fungal order Sordariales.</title>
        <authorList>
            <person name="Hensen N."/>
            <person name="Bonometti L."/>
            <person name="Westerberg I."/>
            <person name="Brannstrom I.O."/>
            <person name="Guillou S."/>
            <person name="Cros-Aarteil S."/>
            <person name="Calhoun S."/>
            <person name="Haridas S."/>
            <person name="Kuo A."/>
            <person name="Mondo S."/>
            <person name="Pangilinan J."/>
            <person name="Riley R."/>
            <person name="LaButti K."/>
            <person name="Andreopoulos B."/>
            <person name="Lipzen A."/>
            <person name="Chen C."/>
            <person name="Yan M."/>
            <person name="Daum C."/>
            <person name="Ng V."/>
            <person name="Clum A."/>
            <person name="Steindorff A."/>
            <person name="Ohm R.A."/>
            <person name="Martin F."/>
            <person name="Silar P."/>
            <person name="Natvig D.O."/>
            <person name="Lalanne C."/>
            <person name="Gautier V."/>
            <person name="Ament-Velasquez S.L."/>
            <person name="Kruys A."/>
            <person name="Hutchinson M.I."/>
            <person name="Powell A.J."/>
            <person name="Barry K."/>
            <person name="Miller A.N."/>
            <person name="Grigoriev I.V."/>
            <person name="Debuchy R."/>
            <person name="Gladieux P."/>
            <person name="Hiltunen Thoren M."/>
            <person name="Johannesson H."/>
        </authorList>
    </citation>
    <scope>NUCLEOTIDE SEQUENCE</scope>
    <source>
        <strain evidence="3">CBS 892.96</strain>
    </source>
</reference>
<dbReference type="Proteomes" id="UP001302321">
    <property type="component" value="Unassembled WGS sequence"/>
</dbReference>
<protein>
    <submittedName>
        <fullName evidence="3">Gti1/Pac2 family-domain-containing protein</fullName>
    </submittedName>
</protein>
<evidence type="ECO:0000313" key="4">
    <source>
        <dbReference type="Proteomes" id="UP001302321"/>
    </source>
</evidence>
<name>A0AAN6WDY9_9PEZI</name>
<evidence type="ECO:0000313" key="3">
    <source>
        <dbReference type="EMBL" id="KAK4179795.1"/>
    </source>
</evidence>
<dbReference type="PANTHER" id="PTHR28027">
    <property type="entry name" value="TRANSCRIPTIONAL REGULATOR MIT1"/>
    <property type="match status" value="1"/>
</dbReference>
<organism evidence="3 4">
    <name type="scientific">Triangularia setosa</name>
    <dbReference type="NCBI Taxonomy" id="2587417"/>
    <lineage>
        <taxon>Eukaryota</taxon>
        <taxon>Fungi</taxon>
        <taxon>Dikarya</taxon>
        <taxon>Ascomycota</taxon>
        <taxon>Pezizomycotina</taxon>
        <taxon>Sordariomycetes</taxon>
        <taxon>Sordariomycetidae</taxon>
        <taxon>Sordariales</taxon>
        <taxon>Podosporaceae</taxon>
        <taxon>Triangularia</taxon>
    </lineage>
</organism>
<feature type="region of interest" description="Disordered" evidence="2">
    <location>
        <begin position="102"/>
        <end position="140"/>
    </location>
</feature>
<feature type="region of interest" description="Disordered" evidence="2">
    <location>
        <begin position="454"/>
        <end position="476"/>
    </location>
</feature>
<proteinExistence type="inferred from homology"/>
<comment type="similarity">
    <text evidence="1">Belongs to the MIT1/WOR1 family.</text>
</comment>
<feature type="compositionally biased region" description="Pro residues" evidence="2">
    <location>
        <begin position="463"/>
        <end position="476"/>
    </location>
</feature>
<dbReference type="InterPro" id="IPR018608">
    <property type="entry name" value="Gti1/Pac2"/>
</dbReference>
<dbReference type="GO" id="GO:0003677">
    <property type="term" value="F:DNA binding"/>
    <property type="evidence" value="ECO:0007669"/>
    <property type="project" value="TreeGrafter"/>
</dbReference>
<dbReference type="PANTHER" id="PTHR28027:SF2">
    <property type="entry name" value="TRANSCRIPTIONAL REGULATOR MIT1"/>
    <property type="match status" value="1"/>
</dbReference>
<sequence>MDPNSSPQQPANLANTPLKPTWIGYVHDTGSALCLMEAVLRGLLPHCKRRPHDKEREQCIRSGHVFIYEEGASGIKRWTDGRNWSPSRIVGNFLVYREVTPKASTNNGSGQKKKVAKKTESRAVIRKSPGATGNKSPSGYAIGVGDTSKDIKLPSGNVLPYEGEFGGQKLLGSLTDTYNFKPGGLVKRTMSFHVGGKNHHMVMYTDMDDYLSGKFRQVFQDGDIRDCFPRDELFQQTWRLAYHTDLGPFEEQHHAHWAALQQQHEREQGHQPWVMGQEAVYHPEYGMAPHGMAPHGMAPHSMAPHGMAPQDMQTVMHDQPHGLTIGEYPVHDPHSHFAPEYPHGAYALIGDGDEQPVEMDEAAPRTSIVMGHPVLQAQAQTYGAAVPGAFQSPVMSYHHSPDMAYSAHEMTYPAHNGAYPTHNGAYAGQQNGAYEGEGIIYPEHRVAYQEHAISLQDGNQYLPPGPEGDYPPPSDN</sequence>
<reference evidence="3" key="2">
    <citation type="submission" date="2023-05" db="EMBL/GenBank/DDBJ databases">
        <authorList>
            <consortium name="Lawrence Berkeley National Laboratory"/>
            <person name="Steindorff A."/>
            <person name="Hensen N."/>
            <person name="Bonometti L."/>
            <person name="Westerberg I."/>
            <person name="Brannstrom I.O."/>
            <person name="Guillou S."/>
            <person name="Cros-Aarteil S."/>
            <person name="Calhoun S."/>
            <person name="Haridas S."/>
            <person name="Kuo A."/>
            <person name="Mondo S."/>
            <person name="Pangilinan J."/>
            <person name="Riley R."/>
            <person name="Labutti K."/>
            <person name="Andreopoulos B."/>
            <person name="Lipzen A."/>
            <person name="Chen C."/>
            <person name="Yanf M."/>
            <person name="Daum C."/>
            <person name="Ng V."/>
            <person name="Clum A."/>
            <person name="Ohm R."/>
            <person name="Martin F."/>
            <person name="Silar P."/>
            <person name="Natvig D."/>
            <person name="Lalanne C."/>
            <person name="Gautier V."/>
            <person name="Ament-Velasquez S.L."/>
            <person name="Kruys A."/>
            <person name="Hutchinson M.I."/>
            <person name="Powell A.J."/>
            <person name="Barry K."/>
            <person name="Miller A.N."/>
            <person name="Grigoriev I.V."/>
            <person name="Debuchy R."/>
            <person name="Gladieux P."/>
            <person name="Thoren M.H."/>
            <person name="Johannesson H."/>
        </authorList>
    </citation>
    <scope>NUCLEOTIDE SEQUENCE</scope>
    <source>
        <strain evidence="3">CBS 892.96</strain>
    </source>
</reference>
<dbReference type="Pfam" id="PF09729">
    <property type="entry name" value="Gti1_Pac2"/>
    <property type="match status" value="1"/>
</dbReference>
<gene>
    <name evidence="3" type="ORF">QBC36DRAFT_179253</name>
</gene>
<comment type="caution">
    <text evidence="3">The sequence shown here is derived from an EMBL/GenBank/DDBJ whole genome shotgun (WGS) entry which is preliminary data.</text>
</comment>
<dbReference type="AlphaFoldDB" id="A0AAN6WDY9"/>
<evidence type="ECO:0000256" key="1">
    <source>
        <dbReference type="ARBA" id="ARBA00008359"/>
    </source>
</evidence>
<keyword evidence="4" id="KW-1185">Reference proteome</keyword>
<dbReference type="EMBL" id="MU866110">
    <property type="protein sequence ID" value="KAK4179795.1"/>
    <property type="molecule type" value="Genomic_DNA"/>
</dbReference>